<sequence length="85" mass="9285">MFSFFHSSSSSHPINEALAKIKTHSGPPPLHSVPRPFGARRSTQIVGRLELEPAPLLEADNEEDDTSDEDIETNQTDTGTKLGEV</sequence>
<accession>A0A5B0N0K3</accession>
<evidence type="ECO:0000313" key="2">
    <source>
        <dbReference type="EMBL" id="KAA1082775.1"/>
    </source>
</evidence>
<organism evidence="2 4">
    <name type="scientific">Puccinia graminis f. sp. tritici</name>
    <dbReference type="NCBI Taxonomy" id="56615"/>
    <lineage>
        <taxon>Eukaryota</taxon>
        <taxon>Fungi</taxon>
        <taxon>Dikarya</taxon>
        <taxon>Basidiomycota</taxon>
        <taxon>Pucciniomycotina</taxon>
        <taxon>Pucciniomycetes</taxon>
        <taxon>Pucciniales</taxon>
        <taxon>Pucciniaceae</taxon>
        <taxon>Puccinia</taxon>
    </lineage>
</organism>
<feature type="compositionally biased region" description="Low complexity" evidence="1">
    <location>
        <begin position="1"/>
        <end position="12"/>
    </location>
</feature>
<dbReference type="EMBL" id="VDEP01000408">
    <property type="protein sequence ID" value="KAA1088014.1"/>
    <property type="molecule type" value="Genomic_DNA"/>
</dbReference>
<protein>
    <submittedName>
        <fullName evidence="2">Uncharacterized protein</fullName>
    </submittedName>
</protein>
<feature type="compositionally biased region" description="Acidic residues" evidence="1">
    <location>
        <begin position="59"/>
        <end position="72"/>
    </location>
</feature>
<evidence type="ECO:0000256" key="1">
    <source>
        <dbReference type="SAM" id="MobiDB-lite"/>
    </source>
</evidence>
<dbReference type="Proteomes" id="UP000324748">
    <property type="component" value="Unassembled WGS sequence"/>
</dbReference>
<evidence type="ECO:0000313" key="5">
    <source>
        <dbReference type="Proteomes" id="UP000325313"/>
    </source>
</evidence>
<keyword evidence="4" id="KW-1185">Reference proteome</keyword>
<dbReference type="Proteomes" id="UP000325313">
    <property type="component" value="Unassembled WGS sequence"/>
</dbReference>
<gene>
    <name evidence="2" type="ORF">PGT21_014194</name>
    <name evidence="3" type="ORF">PGTUg99_018848</name>
</gene>
<proteinExistence type="predicted"/>
<dbReference type="AlphaFoldDB" id="A0A5B0N0K3"/>
<evidence type="ECO:0000313" key="3">
    <source>
        <dbReference type="EMBL" id="KAA1088014.1"/>
    </source>
</evidence>
<evidence type="ECO:0000313" key="4">
    <source>
        <dbReference type="Proteomes" id="UP000324748"/>
    </source>
</evidence>
<comment type="caution">
    <text evidence="2">The sequence shown here is derived from an EMBL/GenBank/DDBJ whole genome shotgun (WGS) entry which is preliminary data.</text>
</comment>
<reference evidence="4 5" key="1">
    <citation type="submission" date="2019-05" db="EMBL/GenBank/DDBJ databases">
        <title>Emergence of the Ug99 lineage of the wheat stem rust pathogen through somatic hybridization.</title>
        <authorList>
            <person name="Li F."/>
            <person name="Upadhyaya N.M."/>
            <person name="Sperschneider J."/>
            <person name="Matny O."/>
            <person name="Nguyen-Phuc H."/>
            <person name="Mago R."/>
            <person name="Raley C."/>
            <person name="Miller M.E."/>
            <person name="Silverstein K.A.T."/>
            <person name="Henningsen E."/>
            <person name="Hirsch C.D."/>
            <person name="Visser B."/>
            <person name="Pretorius Z.A."/>
            <person name="Steffenson B.J."/>
            <person name="Schwessinger B."/>
            <person name="Dodds P.N."/>
            <person name="Figueroa M."/>
        </authorList>
    </citation>
    <scope>NUCLEOTIDE SEQUENCE [LARGE SCALE GENOMIC DNA]</scope>
    <source>
        <strain evidence="2">21-0</strain>
        <strain evidence="3 5">Ug99</strain>
    </source>
</reference>
<feature type="region of interest" description="Disordered" evidence="1">
    <location>
        <begin position="1"/>
        <end position="85"/>
    </location>
</feature>
<name>A0A5B0N0K3_PUCGR</name>
<dbReference type="EMBL" id="VSWC01000119">
    <property type="protein sequence ID" value="KAA1082775.1"/>
    <property type="molecule type" value="Genomic_DNA"/>
</dbReference>